<comment type="caution">
    <text evidence="1">The sequence shown here is derived from an EMBL/GenBank/DDBJ whole genome shotgun (WGS) entry which is preliminary data.</text>
</comment>
<dbReference type="Pfam" id="PF13419">
    <property type="entry name" value="HAD_2"/>
    <property type="match status" value="1"/>
</dbReference>
<dbReference type="PANTHER" id="PTHR43434:SF1">
    <property type="entry name" value="PHOSPHOGLYCOLATE PHOSPHATASE"/>
    <property type="match status" value="1"/>
</dbReference>
<organism evidence="1 2">
    <name type="scientific">Aspergillus granulosus</name>
    <dbReference type="NCBI Taxonomy" id="176169"/>
    <lineage>
        <taxon>Eukaryota</taxon>
        <taxon>Fungi</taxon>
        <taxon>Dikarya</taxon>
        <taxon>Ascomycota</taxon>
        <taxon>Pezizomycotina</taxon>
        <taxon>Eurotiomycetes</taxon>
        <taxon>Eurotiomycetidae</taxon>
        <taxon>Eurotiales</taxon>
        <taxon>Aspergillaceae</taxon>
        <taxon>Aspergillus</taxon>
        <taxon>Aspergillus subgen. Nidulantes</taxon>
    </lineage>
</organism>
<dbReference type="Proteomes" id="UP001610334">
    <property type="component" value="Unassembled WGS sequence"/>
</dbReference>
<gene>
    <name evidence="1" type="ORF">BJX63DRAFT_138253</name>
</gene>
<protein>
    <submittedName>
        <fullName evidence="1">HAD-like domain-containing protein</fullName>
    </submittedName>
</protein>
<dbReference type="InterPro" id="IPR041492">
    <property type="entry name" value="HAD_2"/>
</dbReference>
<dbReference type="SFLD" id="SFLDG01129">
    <property type="entry name" value="C1.5:_HAD__Beta-PGM__Phosphata"/>
    <property type="match status" value="1"/>
</dbReference>
<dbReference type="Gene3D" id="1.10.150.240">
    <property type="entry name" value="Putative phosphatase, domain 2"/>
    <property type="match status" value="1"/>
</dbReference>
<dbReference type="EMBL" id="JBFXLT010000022">
    <property type="protein sequence ID" value="KAL2816511.1"/>
    <property type="molecule type" value="Genomic_DNA"/>
</dbReference>
<accession>A0ABR4HM10</accession>
<dbReference type="InterPro" id="IPR023198">
    <property type="entry name" value="PGP-like_dom2"/>
</dbReference>
<dbReference type="InterPro" id="IPR023214">
    <property type="entry name" value="HAD_sf"/>
</dbReference>
<dbReference type="SUPFAM" id="SSF56784">
    <property type="entry name" value="HAD-like"/>
    <property type="match status" value="1"/>
</dbReference>
<dbReference type="SFLD" id="SFLDS00003">
    <property type="entry name" value="Haloacid_Dehalogenase"/>
    <property type="match status" value="1"/>
</dbReference>
<sequence>MPSPSLLIFDFDGTLFNTHASIKETIKLTFATLLPTLPPPPDTEIEAQIASGVGLADTFRSLHPAASSPTSPLPPAEFENWVAKYRELYAAHGQGLVAAYPGTHLLLETVQRRGIPVSIISNKGVEAVKTALANNGLEEFFREEFIIGDKTPGAKRKPDVGSFVDVLLPRLKENGVEIERRDVVVVGDTVADIGFARNLGCRVCWCRYGYGERDECEGLRPDWVVDGLEEVVGILEG</sequence>
<name>A0ABR4HM10_9EURO</name>
<dbReference type="InterPro" id="IPR036412">
    <property type="entry name" value="HAD-like_sf"/>
</dbReference>
<dbReference type="InterPro" id="IPR050155">
    <property type="entry name" value="HAD-like_hydrolase_sf"/>
</dbReference>
<dbReference type="Gene3D" id="3.40.50.1000">
    <property type="entry name" value="HAD superfamily/HAD-like"/>
    <property type="match status" value="1"/>
</dbReference>
<evidence type="ECO:0000313" key="2">
    <source>
        <dbReference type="Proteomes" id="UP001610334"/>
    </source>
</evidence>
<evidence type="ECO:0000313" key="1">
    <source>
        <dbReference type="EMBL" id="KAL2816511.1"/>
    </source>
</evidence>
<dbReference type="PANTHER" id="PTHR43434">
    <property type="entry name" value="PHOSPHOGLYCOLATE PHOSPHATASE"/>
    <property type="match status" value="1"/>
</dbReference>
<keyword evidence="2" id="KW-1185">Reference proteome</keyword>
<proteinExistence type="predicted"/>
<reference evidence="1 2" key="1">
    <citation type="submission" date="2024-07" db="EMBL/GenBank/DDBJ databases">
        <title>Section-level genome sequencing and comparative genomics of Aspergillus sections Usti and Cavernicolus.</title>
        <authorList>
            <consortium name="Lawrence Berkeley National Laboratory"/>
            <person name="Nybo J.L."/>
            <person name="Vesth T.C."/>
            <person name="Theobald S."/>
            <person name="Frisvad J.C."/>
            <person name="Larsen T.O."/>
            <person name="Kjaerboelling I."/>
            <person name="Rothschild-Mancinelli K."/>
            <person name="Lyhne E.K."/>
            <person name="Kogle M.E."/>
            <person name="Barry K."/>
            <person name="Clum A."/>
            <person name="Na H."/>
            <person name="Ledsgaard L."/>
            <person name="Lin J."/>
            <person name="Lipzen A."/>
            <person name="Kuo A."/>
            <person name="Riley R."/>
            <person name="Mondo S."/>
            <person name="Labutti K."/>
            <person name="Haridas S."/>
            <person name="Pangalinan J."/>
            <person name="Salamov A.A."/>
            <person name="Simmons B.A."/>
            <person name="Magnuson J.K."/>
            <person name="Chen J."/>
            <person name="Drula E."/>
            <person name="Henrissat B."/>
            <person name="Wiebenga A."/>
            <person name="Lubbers R.J."/>
            <person name="Gomes A.C."/>
            <person name="Makela M.R."/>
            <person name="Stajich J."/>
            <person name="Grigoriev I.V."/>
            <person name="Mortensen U.H."/>
            <person name="De Vries R.P."/>
            <person name="Baker S.E."/>
            <person name="Andersen M.R."/>
        </authorList>
    </citation>
    <scope>NUCLEOTIDE SEQUENCE [LARGE SCALE GENOMIC DNA]</scope>
    <source>
        <strain evidence="1 2">CBS 588.65</strain>
    </source>
</reference>